<dbReference type="Proteomes" id="UP000824145">
    <property type="component" value="Unassembled WGS sequence"/>
</dbReference>
<proteinExistence type="predicted"/>
<accession>A0A9D1MMJ6</accession>
<dbReference type="EMBL" id="DVNJ01000018">
    <property type="protein sequence ID" value="HIU62832.1"/>
    <property type="molecule type" value="Genomic_DNA"/>
</dbReference>
<evidence type="ECO:0000313" key="2">
    <source>
        <dbReference type="Proteomes" id="UP000824145"/>
    </source>
</evidence>
<evidence type="ECO:0000313" key="1">
    <source>
        <dbReference type="EMBL" id="HIU62832.1"/>
    </source>
</evidence>
<dbReference type="AlphaFoldDB" id="A0A9D1MMJ6"/>
<gene>
    <name evidence="1" type="ORF">IAB07_03580</name>
</gene>
<protein>
    <submittedName>
        <fullName evidence="1">Uncharacterized protein</fullName>
    </submittedName>
</protein>
<reference evidence="1" key="2">
    <citation type="journal article" date="2021" name="PeerJ">
        <title>Extensive microbial diversity within the chicken gut microbiome revealed by metagenomics and culture.</title>
        <authorList>
            <person name="Gilroy R."/>
            <person name="Ravi A."/>
            <person name="Getino M."/>
            <person name="Pursley I."/>
            <person name="Horton D.L."/>
            <person name="Alikhan N.F."/>
            <person name="Baker D."/>
            <person name="Gharbi K."/>
            <person name="Hall N."/>
            <person name="Watson M."/>
            <person name="Adriaenssens E.M."/>
            <person name="Foster-Nyarko E."/>
            <person name="Jarju S."/>
            <person name="Secka A."/>
            <person name="Antonio M."/>
            <person name="Oren A."/>
            <person name="Chaudhuri R.R."/>
            <person name="La Ragione R."/>
            <person name="Hildebrand F."/>
            <person name="Pallen M.J."/>
        </authorList>
    </citation>
    <scope>NUCLEOTIDE SEQUENCE</scope>
    <source>
        <strain evidence="1">9366</strain>
    </source>
</reference>
<reference evidence="1" key="1">
    <citation type="submission" date="2020-10" db="EMBL/GenBank/DDBJ databases">
        <authorList>
            <person name="Gilroy R."/>
        </authorList>
    </citation>
    <scope>NUCLEOTIDE SEQUENCE</scope>
    <source>
        <strain evidence="1">9366</strain>
    </source>
</reference>
<comment type="caution">
    <text evidence="1">The sequence shown here is derived from an EMBL/GenBank/DDBJ whole genome shotgun (WGS) entry which is preliminary data.</text>
</comment>
<name>A0A9D1MMJ6_9FIRM</name>
<sequence length="87" mass="10271">MKTEVSKFTEFRKYYLSEFEWFDGEDYITFNLVGIDLVKNKAQVTMTDRGRLSAITCDLLTDKDGEIYFEYGAMFTRIYLDDFEEAA</sequence>
<organism evidence="1 2">
    <name type="scientific">Candidatus Caccalectryoclostridium excrementigallinarum</name>
    <dbReference type="NCBI Taxonomy" id="2840710"/>
    <lineage>
        <taxon>Bacteria</taxon>
        <taxon>Bacillati</taxon>
        <taxon>Bacillota</taxon>
        <taxon>Clostridia</taxon>
        <taxon>Christensenellales</taxon>
        <taxon>Christensenellaceae</taxon>
        <taxon>Christensenellaceae incertae sedis</taxon>
        <taxon>Candidatus Caccalectryoclostridium</taxon>
    </lineage>
</organism>